<gene>
    <name evidence="1" type="ORF">AN912_14970</name>
</gene>
<dbReference type="EMBL" id="LJFS01000017">
    <property type="protein sequence ID" value="KPG33110.1"/>
    <property type="molecule type" value="Genomic_DNA"/>
</dbReference>
<sequence length="82" mass="9250">MRTRHVPPSGPAITHSIIVGYHPRPGWLQLYNDLEALRVSAIGHADSCREQRSVAEAQQLFGSDQPLVFRRETMTLHGMTEQ</sequence>
<keyword evidence="2" id="KW-1185">Reference proteome</keyword>
<protein>
    <submittedName>
        <fullName evidence="1">Uncharacterized protein</fullName>
    </submittedName>
</protein>
<dbReference type="Proteomes" id="UP000037962">
    <property type="component" value="Unassembled WGS sequence"/>
</dbReference>
<comment type="caution">
    <text evidence="1">The sequence shown here is derived from an EMBL/GenBank/DDBJ whole genome shotgun (WGS) entry which is preliminary data.</text>
</comment>
<evidence type="ECO:0000313" key="1">
    <source>
        <dbReference type="EMBL" id="KPG33110.1"/>
    </source>
</evidence>
<name>A0ABR5LRF3_9MYCO</name>
<organism evidence="1 2">
    <name type="scientific">Mycobacteroides immunogenum</name>
    <dbReference type="NCBI Taxonomy" id="83262"/>
    <lineage>
        <taxon>Bacteria</taxon>
        <taxon>Bacillati</taxon>
        <taxon>Actinomycetota</taxon>
        <taxon>Actinomycetes</taxon>
        <taxon>Mycobacteriales</taxon>
        <taxon>Mycobacteriaceae</taxon>
        <taxon>Mycobacteroides</taxon>
    </lineage>
</organism>
<proteinExistence type="predicted"/>
<evidence type="ECO:0000313" key="2">
    <source>
        <dbReference type="Proteomes" id="UP000037962"/>
    </source>
</evidence>
<accession>A0ABR5LRF3</accession>
<reference evidence="1 2" key="1">
    <citation type="submission" date="2015-09" db="EMBL/GenBank/DDBJ databases">
        <title>Genome Sequences of Mycobacterium immunogenum Isolates, Recuperated from a Chloraminated Drinking Water Distribution System Simulator Subjected to Episodes of Nitrification.</title>
        <authorList>
            <person name="Gomez-Alvarez V."/>
            <person name="Revetta R.P."/>
        </authorList>
    </citation>
    <scope>NUCLEOTIDE SEQUENCE [LARGE SCALE GENOMIC DNA]</scope>
    <source>
        <strain evidence="1 2">H076</strain>
    </source>
</reference>